<evidence type="ECO:0000313" key="3">
    <source>
        <dbReference type="Proteomes" id="UP000184300"/>
    </source>
</evidence>
<dbReference type="RefSeq" id="XP_022396645.1">
    <property type="nucleotide sequence ID" value="XM_022543860.1"/>
</dbReference>
<feature type="signal peptide" evidence="1">
    <location>
        <begin position="1"/>
        <end position="17"/>
    </location>
</feature>
<gene>
    <name evidence="2" type="ORF">ASPGLDRAFT_29493</name>
</gene>
<feature type="chain" id="PRO_5012838110" description="Beta-ketoacyl synthase N-terminal domain-containing protein" evidence="1">
    <location>
        <begin position="18"/>
        <end position="124"/>
    </location>
</feature>
<evidence type="ECO:0000256" key="1">
    <source>
        <dbReference type="SAM" id="SignalP"/>
    </source>
</evidence>
<keyword evidence="3" id="KW-1185">Reference proteome</keyword>
<protein>
    <recommendedName>
        <fullName evidence="4">Beta-ketoacyl synthase N-terminal domain-containing protein</fullName>
    </recommendedName>
</protein>
<dbReference type="Proteomes" id="UP000184300">
    <property type="component" value="Unassembled WGS sequence"/>
</dbReference>
<accession>A0A1L9V7N3</accession>
<organism evidence="2 3">
    <name type="scientific">Aspergillus glaucus CBS 516.65</name>
    <dbReference type="NCBI Taxonomy" id="1160497"/>
    <lineage>
        <taxon>Eukaryota</taxon>
        <taxon>Fungi</taxon>
        <taxon>Dikarya</taxon>
        <taxon>Ascomycota</taxon>
        <taxon>Pezizomycotina</taxon>
        <taxon>Eurotiomycetes</taxon>
        <taxon>Eurotiomycetidae</taxon>
        <taxon>Eurotiales</taxon>
        <taxon>Aspergillaceae</taxon>
        <taxon>Aspergillus</taxon>
        <taxon>Aspergillus subgen. Aspergillus</taxon>
    </lineage>
</organism>
<evidence type="ECO:0000313" key="2">
    <source>
        <dbReference type="EMBL" id="OJJ79947.1"/>
    </source>
</evidence>
<evidence type="ECO:0008006" key="4">
    <source>
        <dbReference type="Google" id="ProtNLM"/>
    </source>
</evidence>
<reference evidence="3" key="1">
    <citation type="journal article" date="2017" name="Genome Biol.">
        <title>Comparative genomics reveals high biological diversity and specific adaptations in the industrially and medically important fungal genus Aspergillus.</title>
        <authorList>
            <person name="de Vries R.P."/>
            <person name="Riley R."/>
            <person name="Wiebenga A."/>
            <person name="Aguilar-Osorio G."/>
            <person name="Amillis S."/>
            <person name="Uchima C.A."/>
            <person name="Anderluh G."/>
            <person name="Asadollahi M."/>
            <person name="Askin M."/>
            <person name="Barry K."/>
            <person name="Battaglia E."/>
            <person name="Bayram O."/>
            <person name="Benocci T."/>
            <person name="Braus-Stromeyer S.A."/>
            <person name="Caldana C."/>
            <person name="Canovas D."/>
            <person name="Cerqueira G.C."/>
            <person name="Chen F."/>
            <person name="Chen W."/>
            <person name="Choi C."/>
            <person name="Clum A."/>
            <person name="Dos Santos R.A."/>
            <person name="Damasio A.R."/>
            <person name="Diallinas G."/>
            <person name="Emri T."/>
            <person name="Fekete E."/>
            <person name="Flipphi M."/>
            <person name="Freyberg S."/>
            <person name="Gallo A."/>
            <person name="Gournas C."/>
            <person name="Habgood R."/>
            <person name="Hainaut M."/>
            <person name="Harispe M.L."/>
            <person name="Henrissat B."/>
            <person name="Hilden K.S."/>
            <person name="Hope R."/>
            <person name="Hossain A."/>
            <person name="Karabika E."/>
            <person name="Karaffa L."/>
            <person name="Karanyi Z."/>
            <person name="Krasevec N."/>
            <person name="Kuo A."/>
            <person name="Kusch H."/>
            <person name="LaButti K."/>
            <person name="Lagendijk E.L."/>
            <person name="Lapidus A."/>
            <person name="Levasseur A."/>
            <person name="Lindquist E."/>
            <person name="Lipzen A."/>
            <person name="Logrieco A.F."/>
            <person name="MacCabe A."/>
            <person name="Maekelae M.R."/>
            <person name="Malavazi I."/>
            <person name="Melin P."/>
            <person name="Meyer V."/>
            <person name="Mielnichuk N."/>
            <person name="Miskei M."/>
            <person name="Molnar A.P."/>
            <person name="Mule G."/>
            <person name="Ngan C.Y."/>
            <person name="Orejas M."/>
            <person name="Orosz E."/>
            <person name="Ouedraogo J.P."/>
            <person name="Overkamp K.M."/>
            <person name="Park H.-S."/>
            <person name="Perrone G."/>
            <person name="Piumi F."/>
            <person name="Punt P.J."/>
            <person name="Ram A.F."/>
            <person name="Ramon A."/>
            <person name="Rauscher S."/>
            <person name="Record E."/>
            <person name="Riano-Pachon D.M."/>
            <person name="Robert V."/>
            <person name="Roehrig J."/>
            <person name="Ruller R."/>
            <person name="Salamov A."/>
            <person name="Salih N.S."/>
            <person name="Samson R.A."/>
            <person name="Sandor E."/>
            <person name="Sanguinetti M."/>
            <person name="Schuetze T."/>
            <person name="Sepcic K."/>
            <person name="Shelest E."/>
            <person name="Sherlock G."/>
            <person name="Sophianopoulou V."/>
            <person name="Squina F.M."/>
            <person name="Sun H."/>
            <person name="Susca A."/>
            <person name="Todd R.B."/>
            <person name="Tsang A."/>
            <person name="Unkles S.E."/>
            <person name="van de Wiele N."/>
            <person name="van Rossen-Uffink D."/>
            <person name="Oliveira J.V."/>
            <person name="Vesth T.C."/>
            <person name="Visser J."/>
            <person name="Yu J.-H."/>
            <person name="Zhou M."/>
            <person name="Andersen M.R."/>
            <person name="Archer D.B."/>
            <person name="Baker S.E."/>
            <person name="Benoit I."/>
            <person name="Brakhage A.A."/>
            <person name="Braus G.H."/>
            <person name="Fischer R."/>
            <person name="Frisvad J.C."/>
            <person name="Goldman G.H."/>
            <person name="Houbraken J."/>
            <person name="Oakley B."/>
            <person name="Pocsi I."/>
            <person name="Scazzocchio C."/>
            <person name="Seiboth B."/>
            <person name="vanKuyk P.A."/>
            <person name="Wortman J."/>
            <person name="Dyer P.S."/>
            <person name="Grigoriev I.V."/>
        </authorList>
    </citation>
    <scope>NUCLEOTIDE SEQUENCE [LARGE SCALE GENOMIC DNA]</scope>
    <source>
        <strain evidence="3">CBS 516.65</strain>
    </source>
</reference>
<keyword evidence="1" id="KW-0732">Signal</keyword>
<sequence length="124" mass="13641">MGIVLSSTVAVVAEVQALWVAAFLTGTLDGDVPVKPKPRIHSPLRMNTLSRKDLDQDISDDVVWGNINGGGLNIDAIHYNDMLLQDLGLDPHRMSGRFCSEMSAIYGPSAYAGIVEEWLEMRER</sequence>
<dbReference type="EMBL" id="KV878914">
    <property type="protein sequence ID" value="OJJ79947.1"/>
    <property type="molecule type" value="Genomic_DNA"/>
</dbReference>
<dbReference type="STRING" id="1160497.A0A1L9V7N3"/>
<name>A0A1L9V7N3_ASPGL</name>
<proteinExistence type="predicted"/>
<dbReference type="AlphaFoldDB" id="A0A1L9V7N3"/>
<dbReference type="VEuPathDB" id="FungiDB:ASPGLDRAFT_29493"/>
<dbReference type="OrthoDB" id="2915840at2759"/>
<dbReference type="GeneID" id="34460121"/>